<accession>A0AAE1HLJ2</accession>
<proteinExistence type="predicted"/>
<dbReference type="Proteomes" id="UP001219518">
    <property type="component" value="Unassembled WGS sequence"/>
</dbReference>
<sequence length="264" mass="30092">MSVNEMAELLRRWGLAPPYVDSFVAEEYTIDSLKLLTAETILKHIPKEGPRSTFENNLKLLRESGDTLEGGEGEDEDDEDNTPLSSRRAKKRKLDNTQLQLILSLPDKNSLHKALKKSMPGIIVLGFYAANSFLDEYTRNLLCTQVIYKELENDFNRLLTRDDYSSIADDIVVLFPTEDKETWYSVVQKGKATTIQGRLRFKYYSLRRGLISSQLIKPTPVQTEINVDSSISELGDDLEDASFQWLCSNTAPWSEVLSKWGETR</sequence>
<protein>
    <submittedName>
        <fullName evidence="2">tRNA-2-methylthio-N(6)-dimethylallyladenosine synthase</fullName>
    </submittedName>
</protein>
<keyword evidence="3" id="KW-1185">Reference proteome</keyword>
<comment type="caution">
    <text evidence="2">The sequence shown here is derived from an EMBL/GenBank/DDBJ whole genome shotgun (WGS) entry which is preliminary data.</text>
</comment>
<feature type="compositionally biased region" description="Acidic residues" evidence="1">
    <location>
        <begin position="69"/>
        <end position="81"/>
    </location>
</feature>
<evidence type="ECO:0000313" key="3">
    <source>
        <dbReference type="Proteomes" id="UP001219518"/>
    </source>
</evidence>
<feature type="region of interest" description="Disordered" evidence="1">
    <location>
        <begin position="65"/>
        <end position="90"/>
    </location>
</feature>
<organism evidence="2 3">
    <name type="scientific">Frankliniella fusca</name>
    <dbReference type="NCBI Taxonomy" id="407009"/>
    <lineage>
        <taxon>Eukaryota</taxon>
        <taxon>Metazoa</taxon>
        <taxon>Ecdysozoa</taxon>
        <taxon>Arthropoda</taxon>
        <taxon>Hexapoda</taxon>
        <taxon>Insecta</taxon>
        <taxon>Pterygota</taxon>
        <taxon>Neoptera</taxon>
        <taxon>Paraneoptera</taxon>
        <taxon>Thysanoptera</taxon>
        <taxon>Terebrantia</taxon>
        <taxon>Thripoidea</taxon>
        <taxon>Thripidae</taxon>
        <taxon>Frankliniella</taxon>
    </lineage>
</organism>
<evidence type="ECO:0000256" key="1">
    <source>
        <dbReference type="SAM" id="MobiDB-lite"/>
    </source>
</evidence>
<evidence type="ECO:0000313" key="2">
    <source>
        <dbReference type="EMBL" id="KAK3922785.1"/>
    </source>
</evidence>
<reference evidence="2" key="2">
    <citation type="journal article" date="2023" name="BMC Genomics">
        <title>Pest status, molecular evolution, and epigenetic factors derived from the genome assembly of Frankliniella fusca, a thysanopteran phytovirus vector.</title>
        <authorList>
            <person name="Catto M.A."/>
            <person name="Labadie P.E."/>
            <person name="Jacobson A.L."/>
            <person name="Kennedy G.G."/>
            <person name="Srinivasan R."/>
            <person name="Hunt B.G."/>
        </authorList>
    </citation>
    <scope>NUCLEOTIDE SEQUENCE</scope>
    <source>
        <strain evidence="2">PL_HMW_Pooled</strain>
    </source>
</reference>
<name>A0AAE1HLJ2_9NEOP</name>
<reference evidence="2" key="1">
    <citation type="submission" date="2021-07" db="EMBL/GenBank/DDBJ databases">
        <authorList>
            <person name="Catto M.A."/>
            <person name="Jacobson A."/>
            <person name="Kennedy G."/>
            <person name="Labadie P."/>
            <person name="Hunt B.G."/>
            <person name="Srinivasan R."/>
        </authorList>
    </citation>
    <scope>NUCLEOTIDE SEQUENCE</scope>
    <source>
        <strain evidence="2">PL_HMW_Pooled</strain>
        <tissue evidence="2">Head</tissue>
    </source>
</reference>
<gene>
    <name evidence="2" type="ORF">KUF71_000187</name>
</gene>
<dbReference type="AlphaFoldDB" id="A0AAE1HLJ2"/>
<dbReference type="EMBL" id="JAHWGI010001108">
    <property type="protein sequence ID" value="KAK3922785.1"/>
    <property type="molecule type" value="Genomic_DNA"/>
</dbReference>